<dbReference type="InterPro" id="IPR053134">
    <property type="entry name" value="RNA-dir_DNA_polymerase"/>
</dbReference>
<dbReference type="Gene3D" id="3.30.70.270">
    <property type="match status" value="1"/>
</dbReference>
<name>A0A8J6HSH2_TENMO</name>
<reference evidence="2" key="1">
    <citation type="journal article" date="2020" name="J Insects Food Feed">
        <title>The yellow mealworm (Tenebrio molitor) genome: a resource for the emerging insects as food and feed industry.</title>
        <authorList>
            <person name="Eriksson T."/>
            <person name="Andere A."/>
            <person name="Kelstrup H."/>
            <person name="Emery V."/>
            <person name="Picard C."/>
        </authorList>
    </citation>
    <scope>NUCLEOTIDE SEQUENCE</scope>
    <source>
        <strain evidence="2">Stoneville</strain>
        <tissue evidence="2">Whole head</tissue>
    </source>
</reference>
<feature type="region of interest" description="Disordered" evidence="1">
    <location>
        <begin position="299"/>
        <end position="322"/>
    </location>
</feature>
<organism evidence="2 3">
    <name type="scientific">Tenebrio molitor</name>
    <name type="common">Yellow mealworm beetle</name>
    <dbReference type="NCBI Taxonomy" id="7067"/>
    <lineage>
        <taxon>Eukaryota</taxon>
        <taxon>Metazoa</taxon>
        <taxon>Ecdysozoa</taxon>
        <taxon>Arthropoda</taxon>
        <taxon>Hexapoda</taxon>
        <taxon>Insecta</taxon>
        <taxon>Pterygota</taxon>
        <taxon>Neoptera</taxon>
        <taxon>Endopterygota</taxon>
        <taxon>Coleoptera</taxon>
        <taxon>Polyphaga</taxon>
        <taxon>Cucujiformia</taxon>
        <taxon>Tenebrionidae</taxon>
        <taxon>Tenebrio</taxon>
    </lineage>
</organism>
<dbReference type="Proteomes" id="UP000719412">
    <property type="component" value="Unassembled WGS sequence"/>
</dbReference>
<dbReference type="PANTHER" id="PTHR24559">
    <property type="entry name" value="TRANSPOSON TY3-I GAG-POL POLYPROTEIN"/>
    <property type="match status" value="1"/>
</dbReference>
<dbReference type="InterPro" id="IPR043502">
    <property type="entry name" value="DNA/RNA_pol_sf"/>
</dbReference>
<evidence type="ECO:0000256" key="1">
    <source>
        <dbReference type="SAM" id="MobiDB-lite"/>
    </source>
</evidence>
<comment type="caution">
    <text evidence="2">The sequence shown here is derived from an EMBL/GenBank/DDBJ whole genome shotgun (WGS) entry which is preliminary data.</text>
</comment>
<keyword evidence="3" id="KW-1185">Reference proteome</keyword>
<dbReference type="PANTHER" id="PTHR24559:SF444">
    <property type="entry name" value="REVERSE TRANSCRIPTASE DOMAIN-CONTAINING PROTEIN"/>
    <property type="match status" value="1"/>
</dbReference>
<dbReference type="InterPro" id="IPR043128">
    <property type="entry name" value="Rev_trsase/Diguanyl_cyclase"/>
</dbReference>
<accession>A0A8J6HSH2</accession>
<proteinExistence type="predicted"/>
<reference evidence="2" key="2">
    <citation type="submission" date="2021-08" db="EMBL/GenBank/DDBJ databases">
        <authorList>
            <person name="Eriksson T."/>
        </authorList>
    </citation>
    <scope>NUCLEOTIDE SEQUENCE</scope>
    <source>
        <strain evidence="2">Stoneville</strain>
        <tissue evidence="2">Whole head</tissue>
    </source>
</reference>
<evidence type="ECO:0000313" key="2">
    <source>
        <dbReference type="EMBL" id="KAH0818808.1"/>
    </source>
</evidence>
<feature type="compositionally biased region" description="Polar residues" evidence="1">
    <location>
        <begin position="311"/>
        <end position="322"/>
    </location>
</feature>
<dbReference type="GO" id="GO:0071897">
    <property type="term" value="P:DNA biosynthetic process"/>
    <property type="evidence" value="ECO:0007669"/>
    <property type="project" value="UniProtKB-ARBA"/>
</dbReference>
<feature type="region of interest" description="Disordered" evidence="1">
    <location>
        <begin position="169"/>
        <end position="193"/>
    </location>
</feature>
<dbReference type="EMBL" id="JABDTM020016596">
    <property type="protein sequence ID" value="KAH0818808.1"/>
    <property type="molecule type" value="Genomic_DNA"/>
</dbReference>
<dbReference type="Gene3D" id="3.10.10.10">
    <property type="entry name" value="HIV Type 1 Reverse Transcriptase, subunit A, domain 1"/>
    <property type="match status" value="1"/>
</dbReference>
<sequence length="383" mass="43755">MTRKFYSKEGTNMVLLQFFTNTSSASNVDNNKTIGERMNCQGLRRSTLPTDRTYASKKMAAACFLVVHPSYRENDVQRQLLPSYADFKIAFLHRYDREDRRRRNELLASFCGQQQRNDEKVEDFLRKKSLVEDQLEKCHKTSQNNTKRSLPKCRFCPETHYHAECPVLKQRNTQQQGNSNRTVRQPSPSDLDAHGGWSGNITFLVVDGLREHIICGYDFLRDDQTIMDTTRRCLYLGNGEKRATIHYLADPDPQIPRAQVPSQALRPDQVDHGFPDSHIDGLQQLLDEFAPIFNKQPSPSTIPTEEGRSTMVLSGPQTPQPSTKLPLIQETLRDLGEATVFTTLNLRSGNWQVPMEEASKKYTAFSTPDGAPFQFQVMPFGFN</sequence>
<protein>
    <submittedName>
        <fullName evidence="2">Uncharacterized protein</fullName>
    </submittedName>
</protein>
<dbReference type="SUPFAM" id="SSF56672">
    <property type="entry name" value="DNA/RNA polymerases"/>
    <property type="match status" value="1"/>
</dbReference>
<feature type="compositionally biased region" description="Polar residues" evidence="1">
    <location>
        <begin position="170"/>
        <end position="188"/>
    </location>
</feature>
<dbReference type="AlphaFoldDB" id="A0A8J6HSH2"/>
<gene>
    <name evidence="2" type="ORF">GEV33_003983</name>
</gene>
<evidence type="ECO:0000313" key="3">
    <source>
        <dbReference type="Proteomes" id="UP000719412"/>
    </source>
</evidence>